<dbReference type="InterPro" id="IPR037257">
    <property type="entry name" value="T2SS_E_N_sf"/>
</dbReference>
<dbReference type="EC" id="2.7.10.2" evidence="4"/>
<dbReference type="Proteomes" id="UP001606301">
    <property type="component" value="Unassembled WGS sequence"/>
</dbReference>
<dbReference type="SUPFAM" id="SSF160246">
    <property type="entry name" value="EspE N-terminal domain-like"/>
    <property type="match status" value="1"/>
</dbReference>
<dbReference type="PANTHER" id="PTHR32309:SF13">
    <property type="entry name" value="FERRIC ENTEROBACTIN TRANSPORT PROTEIN FEPE"/>
    <property type="match status" value="1"/>
</dbReference>
<dbReference type="InterPro" id="IPR005702">
    <property type="entry name" value="Wzc-like_C"/>
</dbReference>
<comment type="caution">
    <text evidence="4">The sequence shown here is derived from an EMBL/GenBank/DDBJ whole genome shotgun (WGS) entry which is preliminary data.</text>
</comment>
<keyword evidence="2" id="KW-0067">ATP-binding</keyword>
<organism evidence="4 5">
    <name type="scientific">Pelomonas margarita</name>
    <dbReference type="NCBI Taxonomy" id="3299031"/>
    <lineage>
        <taxon>Bacteria</taxon>
        <taxon>Pseudomonadati</taxon>
        <taxon>Pseudomonadota</taxon>
        <taxon>Betaproteobacteria</taxon>
        <taxon>Burkholderiales</taxon>
        <taxon>Sphaerotilaceae</taxon>
        <taxon>Roseateles</taxon>
    </lineage>
</organism>
<dbReference type="RefSeq" id="WP_394402058.1">
    <property type="nucleotide sequence ID" value="NZ_JBIGHW010000023.1"/>
</dbReference>
<dbReference type="InterPro" id="IPR027417">
    <property type="entry name" value="P-loop_NTPase"/>
</dbReference>
<sequence>MSSQPAEDIRPTALHDRSIGDIIAEANQLTPDQVERILAHQKTHGLRFGEAAVSLGLAKGEDVLWALSQQFHYPYAAGGGPAPSEELVLSTKPFSDQAEAFRVLRSQINMKLYSADAPRRALAVISPNAGDGKTFFAANLAIAFSQLGGRTLLLDADMRSPRQHEVFGLEGGAGLSGILSGRSESSVIRPVRDLPSLFVMPVGTLPPNPTELVERPAFALLMRELVSKFDHVIVDTPAAEHGADYAVIAARCGAALALARKGATRVAALQALVGALGNTPTELAGVVMNEH</sequence>
<dbReference type="Gene3D" id="3.40.50.300">
    <property type="entry name" value="P-loop containing nucleotide triphosphate hydrolases"/>
    <property type="match status" value="1"/>
</dbReference>
<dbReference type="CDD" id="cd05387">
    <property type="entry name" value="BY-kinase"/>
    <property type="match status" value="1"/>
</dbReference>
<evidence type="ECO:0000313" key="4">
    <source>
        <dbReference type="EMBL" id="MFG6443438.1"/>
    </source>
</evidence>
<evidence type="ECO:0000313" key="5">
    <source>
        <dbReference type="Proteomes" id="UP001606301"/>
    </source>
</evidence>
<keyword evidence="4" id="KW-0808">Transferase</keyword>
<dbReference type="NCBIfam" id="TIGR01007">
    <property type="entry name" value="eps_fam"/>
    <property type="match status" value="1"/>
</dbReference>
<reference evidence="4 5" key="1">
    <citation type="submission" date="2024-08" db="EMBL/GenBank/DDBJ databases">
        <authorList>
            <person name="Lu H."/>
        </authorList>
    </citation>
    <scope>NUCLEOTIDE SEQUENCE [LARGE SCALE GENOMIC DNA]</scope>
    <source>
        <strain evidence="4 5">LKC17W</strain>
    </source>
</reference>
<accession>A0ABW7FQ09</accession>
<evidence type="ECO:0000259" key="3">
    <source>
        <dbReference type="Pfam" id="PF01656"/>
    </source>
</evidence>
<feature type="domain" description="CobQ/CobB/MinD/ParA nucleotide binding" evidence="3">
    <location>
        <begin position="123"/>
        <end position="289"/>
    </location>
</feature>
<protein>
    <submittedName>
        <fullName evidence="4">Polysaccharide biosynthesis tyrosine autokinase</fullName>
        <ecNumber evidence="4">2.7.10.2</ecNumber>
    </submittedName>
</protein>
<dbReference type="InterPro" id="IPR050445">
    <property type="entry name" value="Bact_polysacc_biosynth/exp"/>
</dbReference>
<evidence type="ECO:0000256" key="1">
    <source>
        <dbReference type="ARBA" id="ARBA00022741"/>
    </source>
</evidence>
<dbReference type="PANTHER" id="PTHR32309">
    <property type="entry name" value="TYROSINE-PROTEIN KINASE"/>
    <property type="match status" value="1"/>
</dbReference>
<dbReference type="SUPFAM" id="SSF52540">
    <property type="entry name" value="P-loop containing nucleoside triphosphate hydrolases"/>
    <property type="match status" value="1"/>
</dbReference>
<keyword evidence="1" id="KW-0547">Nucleotide-binding</keyword>
<gene>
    <name evidence="4" type="ORF">ACG0Z3_22350</name>
</gene>
<evidence type="ECO:0000256" key="2">
    <source>
        <dbReference type="ARBA" id="ARBA00022840"/>
    </source>
</evidence>
<proteinExistence type="predicted"/>
<dbReference type="EMBL" id="JBIGHW010000023">
    <property type="protein sequence ID" value="MFG6443438.1"/>
    <property type="molecule type" value="Genomic_DNA"/>
</dbReference>
<name>A0ABW7FQ09_9BURK</name>
<keyword evidence="5" id="KW-1185">Reference proteome</keyword>
<dbReference type="InterPro" id="IPR002586">
    <property type="entry name" value="CobQ/CobB/MinD/ParA_Nub-bd_dom"/>
</dbReference>
<dbReference type="GO" id="GO:0004715">
    <property type="term" value="F:non-membrane spanning protein tyrosine kinase activity"/>
    <property type="evidence" value="ECO:0007669"/>
    <property type="project" value="UniProtKB-EC"/>
</dbReference>
<dbReference type="Pfam" id="PF01656">
    <property type="entry name" value="CbiA"/>
    <property type="match status" value="1"/>
</dbReference>